<dbReference type="Proteomes" id="UP001258315">
    <property type="component" value="Unassembled WGS sequence"/>
</dbReference>
<comment type="caution">
    <text evidence="1">The sequence shown here is derived from an EMBL/GenBank/DDBJ whole genome shotgun (WGS) entry which is preliminary data.</text>
</comment>
<name>A0ABU3GRA5_9SPHI</name>
<accession>A0ABU3GRA5</accession>
<evidence type="ECO:0000313" key="2">
    <source>
        <dbReference type="Proteomes" id="UP001258315"/>
    </source>
</evidence>
<dbReference type="PROSITE" id="PS51257">
    <property type="entry name" value="PROKAR_LIPOPROTEIN"/>
    <property type="match status" value="1"/>
</dbReference>
<dbReference type="EMBL" id="JAVLVU010000001">
    <property type="protein sequence ID" value="MDT3402175.1"/>
    <property type="molecule type" value="Genomic_DNA"/>
</dbReference>
<evidence type="ECO:0008006" key="3">
    <source>
        <dbReference type="Google" id="ProtNLM"/>
    </source>
</evidence>
<evidence type="ECO:0000313" key="1">
    <source>
        <dbReference type="EMBL" id="MDT3402175.1"/>
    </source>
</evidence>
<proteinExistence type="predicted"/>
<reference evidence="2" key="1">
    <citation type="submission" date="2023-07" db="EMBL/GenBank/DDBJ databases">
        <title>Functional and genomic diversity of the sorghum phyllosphere microbiome.</title>
        <authorList>
            <person name="Shade A."/>
        </authorList>
    </citation>
    <scope>NUCLEOTIDE SEQUENCE [LARGE SCALE GENOMIC DNA]</scope>
    <source>
        <strain evidence="2">SORGH_AS_0422</strain>
    </source>
</reference>
<keyword evidence="2" id="KW-1185">Reference proteome</keyword>
<dbReference type="RefSeq" id="WP_311948402.1">
    <property type="nucleotide sequence ID" value="NZ_JAVLVU010000001.1"/>
</dbReference>
<protein>
    <recommendedName>
        <fullName evidence="3">GH26 domain-containing protein</fullName>
    </recommendedName>
</protein>
<organism evidence="1 2">
    <name type="scientific">Mucilaginibacter terrae</name>
    <dbReference type="NCBI Taxonomy" id="1955052"/>
    <lineage>
        <taxon>Bacteria</taxon>
        <taxon>Pseudomonadati</taxon>
        <taxon>Bacteroidota</taxon>
        <taxon>Sphingobacteriia</taxon>
        <taxon>Sphingobacteriales</taxon>
        <taxon>Sphingobacteriaceae</taxon>
        <taxon>Mucilaginibacter</taxon>
    </lineage>
</organism>
<gene>
    <name evidence="1" type="ORF">QE417_001247</name>
</gene>
<sequence>MVRAGLFGVLALLCSIAGCKKTDIKNEANSSYNKTGADLTTTDVSVTPVGLPNHIAFGTDGDMDKSNQFIADCEYQYQYLAGDIFSNGWTTWHSPSGQFARNYLNKIGGMGKVPVFTYYNIVPAKNRFEDPAITNLNDAEVMNKYFDDWKFLLQICKGYGKKVIIHYEPDLFGYMQMYKNDPSKNTIKVALSNHADVKDYTNDAKGLAQAIVAMRNKYAPNVVLGWHISQWATGHDVIKGKHNPEQLGAETADYYKSMNANFDILFSEFSDRDSGYDLVVNNKLNTTWSVIGNETNTNLSDFDRFQRFLKTINLHLGKKIILWQIPIGNSLTNTCNNTPAHYKDNRAEYFLQPVVEKANKDNLAAYGKAGVIAFLFGRGAENCTNFMDSKADGVTGKDETADDDGGYLRNAIKVYYQKGVVK</sequence>